<dbReference type="SUPFAM" id="SSF53649">
    <property type="entry name" value="Alkaline phosphatase-like"/>
    <property type="match status" value="1"/>
</dbReference>
<gene>
    <name evidence="2" type="ORF">LCGC14_2681010</name>
</gene>
<protein>
    <recommendedName>
        <fullName evidence="1">N-sulphoglucosamine sulphohydrolase C-terminal domain-containing protein</fullName>
    </recommendedName>
</protein>
<name>A0A0F8ZLE0_9ZZZZ</name>
<accession>A0A0F8ZLE0</accession>
<evidence type="ECO:0000259" key="1">
    <source>
        <dbReference type="Pfam" id="PF16347"/>
    </source>
</evidence>
<dbReference type="AlphaFoldDB" id="A0A0F8ZLE0"/>
<evidence type="ECO:0000313" key="2">
    <source>
        <dbReference type="EMBL" id="KKK94622.1"/>
    </source>
</evidence>
<dbReference type="InterPro" id="IPR017850">
    <property type="entry name" value="Alkaline_phosphatase_core_sf"/>
</dbReference>
<dbReference type="Gene3D" id="3.40.720.10">
    <property type="entry name" value="Alkaline Phosphatase, subunit A"/>
    <property type="match status" value="1"/>
</dbReference>
<feature type="domain" description="N-sulphoglucosamine sulphohydrolase C-terminal" evidence="1">
    <location>
        <begin position="36"/>
        <end position="88"/>
    </location>
</feature>
<dbReference type="Pfam" id="PF16347">
    <property type="entry name" value="SGSH_C"/>
    <property type="match status" value="1"/>
</dbReference>
<proteinExistence type="predicted"/>
<comment type="caution">
    <text evidence="2">The sequence shown here is derived from an EMBL/GenBank/DDBJ whole genome shotgun (WGS) entry which is preliminary data.</text>
</comment>
<reference evidence="2" key="1">
    <citation type="journal article" date="2015" name="Nature">
        <title>Complex archaea that bridge the gap between prokaryotes and eukaryotes.</title>
        <authorList>
            <person name="Spang A."/>
            <person name="Saw J.H."/>
            <person name="Jorgensen S.L."/>
            <person name="Zaremba-Niedzwiedzka K."/>
            <person name="Martijn J."/>
            <person name="Lind A.E."/>
            <person name="van Eijk R."/>
            <person name="Schleper C."/>
            <person name="Guy L."/>
            <person name="Ettema T.J."/>
        </authorList>
    </citation>
    <scope>NUCLEOTIDE SEQUENCE</scope>
</reference>
<feature type="non-terminal residue" evidence="2">
    <location>
        <position position="1"/>
    </location>
</feature>
<sequence>LTMSSQSGLVERVSLVPLLKNPALDNHRVVTTYVGEDVYALSSKKWRLIHYGDGSEELYNIREDPLEFINLIDNPEYRSVVTELKKHIR</sequence>
<organism evidence="2">
    <name type="scientific">marine sediment metagenome</name>
    <dbReference type="NCBI Taxonomy" id="412755"/>
    <lineage>
        <taxon>unclassified sequences</taxon>
        <taxon>metagenomes</taxon>
        <taxon>ecological metagenomes</taxon>
    </lineage>
</organism>
<dbReference type="InterPro" id="IPR032506">
    <property type="entry name" value="SGSH_C"/>
</dbReference>
<dbReference type="EMBL" id="LAZR01047265">
    <property type="protein sequence ID" value="KKK94622.1"/>
    <property type="molecule type" value="Genomic_DNA"/>
</dbReference>